<dbReference type="EMBL" id="SACQ01000004">
    <property type="protein sequence ID" value="RVU30735.1"/>
    <property type="molecule type" value="Genomic_DNA"/>
</dbReference>
<gene>
    <name evidence="1" type="ORF">EOE65_10510</name>
</gene>
<sequence length="75" mass="8289">MSQNQNQHSKQVVASFKSKLSADVVAQIGEENFGALELIVESAMSTAVLEELEKAADKVEVLAHDIRSFAEHYDR</sequence>
<name>A0A437Q859_9GAMM</name>
<reference evidence="1 2" key="1">
    <citation type="submission" date="2019-01" db="EMBL/GenBank/DDBJ databases">
        <authorList>
            <person name="Chen W.-M."/>
        </authorList>
    </citation>
    <scope>NUCLEOTIDE SEQUENCE [LARGE SCALE GENOMIC DNA]</scope>
    <source>
        <strain evidence="1 2">HPM-16</strain>
    </source>
</reference>
<evidence type="ECO:0000313" key="1">
    <source>
        <dbReference type="EMBL" id="RVU30735.1"/>
    </source>
</evidence>
<dbReference type="RefSeq" id="WP_127694271.1">
    <property type="nucleotide sequence ID" value="NZ_SACQ01000004.1"/>
</dbReference>
<evidence type="ECO:0000313" key="2">
    <source>
        <dbReference type="Proteomes" id="UP000282818"/>
    </source>
</evidence>
<protein>
    <submittedName>
        <fullName evidence="1">Phosphatase</fullName>
    </submittedName>
</protein>
<organism evidence="1 2">
    <name type="scientific">Neptunomonas marina</name>
    <dbReference type="NCBI Taxonomy" id="1815562"/>
    <lineage>
        <taxon>Bacteria</taxon>
        <taxon>Pseudomonadati</taxon>
        <taxon>Pseudomonadota</taxon>
        <taxon>Gammaproteobacteria</taxon>
        <taxon>Oceanospirillales</taxon>
        <taxon>Oceanospirillaceae</taxon>
        <taxon>Neptunomonas</taxon>
    </lineage>
</organism>
<proteinExistence type="predicted"/>
<dbReference type="AlphaFoldDB" id="A0A437Q859"/>
<dbReference type="Proteomes" id="UP000282818">
    <property type="component" value="Unassembled WGS sequence"/>
</dbReference>
<comment type="caution">
    <text evidence="1">The sequence shown here is derived from an EMBL/GenBank/DDBJ whole genome shotgun (WGS) entry which is preliminary data.</text>
</comment>
<accession>A0A437Q859</accession>
<keyword evidence="2" id="KW-1185">Reference proteome</keyword>